<evidence type="ECO:0000256" key="1">
    <source>
        <dbReference type="ARBA" id="ARBA00006817"/>
    </source>
</evidence>
<dbReference type="RefSeq" id="WP_215920115.1">
    <property type="nucleotide sequence ID" value="NZ_JAHKNI010000008.1"/>
</dbReference>
<evidence type="ECO:0000313" key="3">
    <source>
        <dbReference type="EMBL" id="MBU3064735.1"/>
    </source>
</evidence>
<organism evidence="3 4">
    <name type="scientific">Nocardia albiluteola</name>
    <dbReference type="NCBI Taxonomy" id="2842303"/>
    <lineage>
        <taxon>Bacteria</taxon>
        <taxon>Bacillati</taxon>
        <taxon>Actinomycetota</taxon>
        <taxon>Actinomycetes</taxon>
        <taxon>Mycobacteriales</taxon>
        <taxon>Nocardiaceae</taxon>
        <taxon>Nocardia</taxon>
    </lineage>
</organism>
<protein>
    <submittedName>
        <fullName evidence="3">SRPBCC family protein</fullName>
    </submittedName>
</protein>
<dbReference type="InterPro" id="IPR023393">
    <property type="entry name" value="START-like_dom_sf"/>
</dbReference>
<keyword evidence="4" id="KW-1185">Reference proteome</keyword>
<dbReference type="Gene3D" id="3.30.530.20">
    <property type="match status" value="1"/>
</dbReference>
<gene>
    <name evidence="3" type="ORF">KO481_24805</name>
</gene>
<evidence type="ECO:0000313" key="4">
    <source>
        <dbReference type="Proteomes" id="UP000733379"/>
    </source>
</evidence>
<evidence type="ECO:0000259" key="2">
    <source>
        <dbReference type="Pfam" id="PF08327"/>
    </source>
</evidence>
<sequence>MTQVQHNSDVRIEFLVEAPPGKAYEVFTAGIGSWWPRTHHLGTGTLAEVIVEPQVGGRLVNRETDGTECPWGTVLIWSPPGHFAFSWDISLDWKHQPDRARTSRVDITFSAAGPDRTRVTLVHSGLENHGDGWESMRAAVADPNGWPAIQDLYGKAVAA</sequence>
<reference evidence="3 4" key="1">
    <citation type="submission" date="2021-06" db="EMBL/GenBank/DDBJ databases">
        <title>Actinomycetes sequencing.</title>
        <authorList>
            <person name="Shan Q."/>
        </authorList>
    </citation>
    <scope>NUCLEOTIDE SEQUENCE [LARGE SCALE GENOMIC DNA]</scope>
    <source>
        <strain evidence="3 4">NEAU-G5</strain>
    </source>
</reference>
<dbReference type="CDD" id="cd08891">
    <property type="entry name" value="SRPBCC_CalC"/>
    <property type="match status" value="1"/>
</dbReference>
<accession>A0ABS6B5X0</accession>
<name>A0ABS6B5X0_9NOCA</name>
<dbReference type="Pfam" id="PF08327">
    <property type="entry name" value="AHSA1"/>
    <property type="match status" value="1"/>
</dbReference>
<dbReference type="SUPFAM" id="SSF55961">
    <property type="entry name" value="Bet v1-like"/>
    <property type="match status" value="1"/>
</dbReference>
<feature type="domain" description="Activator of Hsp90 ATPase homologue 1/2-like C-terminal" evidence="2">
    <location>
        <begin position="18"/>
        <end position="130"/>
    </location>
</feature>
<dbReference type="EMBL" id="JAHKNI010000008">
    <property type="protein sequence ID" value="MBU3064735.1"/>
    <property type="molecule type" value="Genomic_DNA"/>
</dbReference>
<dbReference type="Proteomes" id="UP000733379">
    <property type="component" value="Unassembled WGS sequence"/>
</dbReference>
<comment type="caution">
    <text evidence="3">The sequence shown here is derived from an EMBL/GenBank/DDBJ whole genome shotgun (WGS) entry which is preliminary data.</text>
</comment>
<dbReference type="InterPro" id="IPR013538">
    <property type="entry name" value="ASHA1/2-like_C"/>
</dbReference>
<comment type="similarity">
    <text evidence="1">Belongs to the AHA1 family.</text>
</comment>
<proteinExistence type="inferred from homology"/>